<comment type="caution">
    <text evidence="1">The sequence shown here is derived from an EMBL/GenBank/DDBJ whole genome shotgun (WGS) entry which is preliminary data.</text>
</comment>
<protein>
    <recommendedName>
        <fullName evidence="3">High mobility group protein Z</fullName>
    </recommendedName>
</protein>
<evidence type="ECO:0008006" key="3">
    <source>
        <dbReference type="Google" id="ProtNLM"/>
    </source>
</evidence>
<evidence type="ECO:0000313" key="1">
    <source>
        <dbReference type="EMBL" id="MEY8768897.1"/>
    </source>
</evidence>
<dbReference type="EMBL" id="JBGFFX010000001">
    <property type="protein sequence ID" value="MEY8768897.1"/>
    <property type="molecule type" value="Genomic_DNA"/>
</dbReference>
<proteinExistence type="predicted"/>
<name>A0ABV4E1Y7_9GAMM</name>
<reference evidence="1 2" key="1">
    <citation type="submission" date="2024-07" db="EMBL/GenBank/DDBJ databases">
        <authorList>
            <person name="Hebao G."/>
        </authorList>
    </citation>
    <scope>NUCLEOTIDE SEQUENCE [LARGE SCALE GENOMIC DNA]</scope>
    <source>
        <strain evidence="1 2">ACCC 02193</strain>
    </source>
</reference>
<keyword evidence="2" id="KW-1185">Reference proteome</keyword>
<sequence length="42" mass="4950">MLMLILIAALIVMTGFALVRHWKLRNEKTTIASPHRPHRRRT</sequence>
<dbReference type="Proteomes" id="UP001565243">
    <property type="component" value="Unassembled WGS sequence"/>
</dbReference>
<gene>
    <name evidence="1" type="ORF">AB6T85_00385</name>
</gene>
<evidence type="ECO:0000313" key="2">
    <source>
        <dbReference type="Proteomes" id="UP001565243"/>
    </source>
</evidence>
<accession>A0ABV4E1Y7</accession>
<dbReference type="RefSeq" id="WP_301252226.1">
    <property type="nucleotide sequence ID" value="NZ_JBGFFX010000001.1"/>
</dbReference>
<organism evidence="1 2">
    <name type="scientific">Erwinia aeris</name>
    <dbReference type="NCBI Taxonomy" id="3239803"/>
    <lineage>
        <taxon>Bacteria</taxon>
        <taxon>Pseudomonadati</taxon>
        <taxon>Pseudomonadota</taxon>
        <taxon>Gammaproteobacteria</taxon>
        <taxon>Enterobacterales</taxon>
        <taxon>Erwiniaceae</taxon>
        <taxon>Erwinia</taxon>
    </lineage>
</organism>